<dbReference type="Pfam" id="PF11367">
    <property type="entry name" value="Tail_completion_gp17"/>
    <property type="match status" value="1"/>
</dbReference>
<dbReference type="RefSeq" id="WP_058315855.1">
    <property type="nucleotide sequence ID" value="NZ_CYTO01000024.1"/>
</dbReference>
<dbReference type="InterPro" id="IPR053745">
    <property type="entry name" value="Viral_Tail_Comp_sf"/>
</dbReference>
<evidence type="ECO:0000313" key="1">
    <source>
        <dbReference type="EMBL" id="CUK26930.1"/>
    </source>
</evidence>
<dbReference type="InterPro" id="IPR021508">
    <property type="entry name" value="Gp17-like"/>
</dbReference>
<dbReference type="Proteomes" id="UP000051184">
    <property type="component" value="Unassembled WGS sequence"/>
</dbReference>
<dbReference type="OrthoDB" id="7644395at2"/>
<accession>A0A0P1J1Q9</accession>
<dbReference type="STRING" id="1715691.TA5113_03255"/>
<proteinExistence type="predicted"/>
<evidence type="ECO:0000313" key="2">
    <source>
        <dbReference type="Proteomes" id="UP000051184"/>
    </source>
</evidence>
<organism evidence="1 2">
    <name type="scientific">Cognatishimia activa</name>
    <dbReference type="NCBI Taxonomy" id="1715691"/>
    <lineage>
        <taxon>Bacteria</taxon>
        <taxon>Pseudomonadati</taxon>
        <taxon>Pseudomonadota</taxon>
        <taxon>Alphaproteobacteria</taxon>
        <taxon>Rhodobacterales</taxon>
        <taxon>Paracoccaceae</taxon>
        <taxon>Cognatishimia</taxon>
    </lineage>
</organism>
<sequence>MSYGVAVALQAAVYQHLLSDTGVSDLVGSAIYDEVPNGTIPSTYVSLGAETVLDRSDSDGSGALHRFEVSVVSDVSGFAGAKAVAVAVSDALTDADLTLARGQLVALRFERAVASREEAANLRRIDLRFGARVQDD</sequence>
<protein>
    <recommendedName>
        <fullName evidence="3">Gene transfer agent protein</fullName>
    </recommendedName>
</protein>
<dbReference type="EMBL" id="CYUE01000021">
    <property type="protein sequence ID" value="CUK26930.1"/>
    <property type="molecule type" value="Genomic_DNA"/>
</dbReference>
<gene>
    <name evidence="1" type="ORF">TA5114_02749</name>
</gene>
<name>A0A0P1J1Q9_9RHOB</name>
<dbReference type="Gene3D" id="3.30.2000.30">
    <property type="match status" value="1"/>
</dbReference>
<dbReference type="AlphaFoldDB" id="A0A0P1J1Q9"/>
<keyword evidence="2" id="KW-1185">Reference proteome</keyword>
<evidence type="ECO:0008006" key="3">
    <source>
        <dbReference type="Google" id="ProtNLM"/>
    </source>
</evidence>
<reference evidence="2" key="1">
    <citation type="submission" date="2015-09" db="EMBL/GenBank/DDBJ databases">
        <authorList>
            <person name="Rodrigo-Torres Lidia"/>
            <person name="Arahal R.David."/>
        </authorList>
    </citation>
    <scope>NUCLEOTIDE SEQUENCE [LARGE SCALE GENOMIC DNA]</scope>
    <source>
        <strain evidence="2">CECT 5114</strain>
    </source>
</reference>